<sequence length="81" mass="9094">MINFGQLDVLVKRPAGRSRGGRNGERLGNAQGGTRLECPTAGAGWPVLAGAAWLRWNAIPSLFTRYMEEGWRRERDRSHEE</sequence>
<evidence type="ECO:0000313" key="2">
    <source>
        <dbReference type="EMBL" id="KAL2283564.1"/>
    </source>
</evidence>
<keyword evidence="3" id="KW-1185">Reference proteome</keyword>
<accession>A0ABR4EMA0</accession>
<evidence type="ECO:0000313" key="3">
    <source>
        <dbReference type="Proteomes" id="UP001600888"/>
    </source>
</evidence>
<evidence type="ECO:0000256" key="1">
    <source>
        <dbReference type="SAM" id="MobiDB-lite"/>
    </source>
</evidence>
<organism evidence="2 3">
    <name type="scientific">Diaporthe vaccinii</name>
    <dbReference type="NCBI Taxonomy" id="105482"/>
    <lineage>
        <taxon>Eukaryota</taxon>
        <taxon>Fungi</taxon>
        <taxon>Dikarya</taxon>
        <taxon>Ascomycota</taxon>
        <taxon>Pezizomycotina</taxon>
        <taxon>Sordariomycetes</taxon>
        <taxon>Sordariomycetidae</taxon>
        <taxon>Diaporthales</taxon>
        <taxon>Diaporthaceae</taxon>
        <taxon>Diaporthe</taxon>
        <taxon>Diaporthe eres species complex</taxon>
    </lineage>
</organism>
<dbReference type="Proteomes" id="UP001600888">
    <property type="component" value="Unassembled WGS sequence"/>
</dbReference>
<proteinExistence type="predicted"/>
<protein>
    <submittedName>
        <fullName evidence="2">Uncharacterized protein</fullName>
    </submittedName>
</protein>
<comment type="caution">
    <text evidence="2">The sequence shown here is derived from an EMBL/GenBank/DDBJ whole genome shotgun (WGS) entry which is preliminary data.</text>
</comment>
<dbReference type="EMBL" id="JBAWTH010000042">
    <property type="protein sequence ID" value="KAL2283564.1"/>
    <property type="molecule type" value="Genomic_DNA"/>
</dbReference>
<feature type="region of interest" description="Disordered" evidence="1">
    <location>
        <begin position="14"/>
        <end position="34"/>
    </location>
</feature>
<reference evidence="2 3" key="1">
    <citation type="submission" date="2024-03" db="EMBL/GenBank/DDBJ databases">
        <title>A high-quality draft genome sequence of Diaporthe vaccinii, a causative agent of upright dieback and viscid rot disease in cranberry plants.</title>
        <authorList>
            <person name="Sarrasin M."/>
            <person name="Lang B.F."/>
            <person name="Burger G."/>
        </authorList>
    </citation>
    <scope>NUCLEOTIDE SEQUENCE [LARGE SCALE GENOMIC DNA]</scope>
    <source>
        <strain evidence="2 3">IS7</strain>
    </source>
</reference>
<name>A0ABR4EMA0_9PEZI</name>
<gene>
    <name evidence="2" type="ORF">FJTKL_09878</name>
</gene>